<dbReference type="SUPFAM" id="SSF103473">
    <property type="entry name" value="MFS general substrate transporter"/>
    <property type="match status" value="1"/>
</dbReference>
<feature type="transmembrane region" description="Helical" evidence="5">
    <location>
        <begin position="158"/>
        <end position="180"/>
    </location>
</feature>
<feature type="transmembrane region" description="Helical" evidence="5">
    <location>
        <begin position="240"/>
        <end position="260"/>
    </location>
</feature>
<keyword evidence="3 5" id="KW-1133">Transmembrane helix</keyword>
<keyword evidence="4 5" id="KW-0472">Membrane</keyword>
<protein>
    <submittedName>
        <fullName evidence="7">MFS domain-containing protein</fullName>
    </submittedName>
</protein>
<dbReference type="GO" id="GO:0016020">
    <property type="term" value="C:membrane"/>
    <property type="evidence" value="ECO:0007669"/>
    <property type="project" value="UniProtKB-SubCell"/>
</dbReference>
<dbReference type="Proteomes" id="UP000046393">
    <property type="component" value="Unplaced"/>
</dbReference>
<evidence type="ECO:0000256" key="1">
    <source>
        <dbReference type="ARBA" id="ARBA00004141"/>
    </source>
</evidence>
<dbReference type="AlphaFoldDB" id="A0A0N5ATX3"/>
<name>A0A0N5ATX3_9BILA</name>
<feature type="transmembrane region" description="Helical" evidence="5">
    <location>
        <begin position="214"/>
        <end position="234"/>
    </location>
</feature>
<evidence type="ECO:0000313" key="7">
    <source>
        <dbReference type="WBParaSite" id="SMUV_0000829401-mRNA-1"/>
    </source>
</evidence>
<feature type="transmembrane region" description="Helical" evidence="5">
    <location>
        <begin position="35"/>
        <end position="56"/>
    </location>
</feature>
<evidence type="ECO:0000256" key="5">
    <source>
        <dbReference type="SAM" id="Phobius"/>
    </source>
</evidence>
<reference evidence="7" key="1">
    <citation type="submission" date="2017-02" db="UniProtKB">
        <authorList>
            <consortium name="WormBaseParasite"/>
        </authorList>
    </citation>
    <scope>IDENTIFICATION</scope>
</reference>
<dbReference type="PANTHER" id="PTHR24064">
    <property type="entry name" value="SOLUTE CARRIER FAMILY 22 MEMBER"/>
    <property type="match status" value="1"/>
</dbReference>
<dbReference type="InterPro" id="IPR005828">
    <property type="entry name" value="MFS_sugar_transport-like"/>
</dbReference>
<evidence type="ECO:0000256" key="3">
    <source>
        <dbReference type="ARBA" id="ARBA00022989"/>
    </source>
</evidence>
<feature type="transmembrane region" description="Helical" evidence="5">
    <location>
        <begin position="473"/>
        <end position="492"/>
    </location>
</feature>
<keyword evidence="6" id="KW-1185">Reference proteome</keyword>
<dbReference type="Pfam" id="PF00083">
    <property type="entry name" value="Sugar_tr"/>
    <property type="match status" value="1"/>
</dbReference>
<dbReference type="Gene3D" id="1.20.1250.20">
    <property type="entry name" value="MFS general substrate transporter like domains"/>
    <property type="match status" value="2"/>
</dbReference>
<dbReference type="InterPro" id="IPR036259">
    <property type="entry name" value="MFS_trans_sf"/>
</dbReference>
<sequence length="544" mass="61383">MNKNGNVERYPTAMTECKAESKRPAFDDLLKFSRYTVYITALYTFSLLAQSLQLLFMSFGGAQPIFNSITCTNVPSDVTLTQLTTKQACQIASDAHKLYNGSCKLNFVYKYGSVFHDFDVECNPDVIRISTSVQNAGLIAGTLISGYFANKYGRIKTYAATLLLLTISVIASSFSTSVLYFTVIRFFVMMFTAGSHNVSHIFVIENLPPNLRSIIPSFISYALAFVMVAVIAHFSSNWRMLTYVSAAVTLIPLFLLIFAIETPSFIFSKANRIKYKTCKNTNNTSGKVQSQNRLGKTYNPEVSENLDKQWKLRREAKLAALSIETFCGASKSLDFERKWRNAAIQQRICEIATERKYFLQKFTVHYGLDACKCISRVQQYLPLPLSAFLVWTSAAFKDKVKPENPALEWVLRGLAWLVLGTANQMYIIHHVQSSETFPTPIRAVGCTIVQTANRFGTAAGPLLLLTRKYGSSVPYLTMTVMFAFEIFLYINYSYGCCNRRSKENAIIRETKGLPKPEFMPSEAEAFARHLKTVHLEDTEINYFT</sequence>
<accession>A0A0N5ATX3</accession>
<evidence type="ECO:0000256" key="2">
    <source>
        <dbReference type="ARBA" id="ARBA00022692"/>
    </source>
</evidence>
<comment type="subcellular location">
    <subcellularLocation>
        <location evidence="1">Membrane</location>
        <topology evidence="1">Multi-pass membrane protein</topology>
    </subcellularLocation>
</comment>
<dbReference type="WBParaSite" id="SMUV_0000829401-mRNA-1">
    <property type="protein sequence ID" value="SMUV_0000829401-mRNA-1"/>
    <property type="gene ID" value="SMUV_0000829401"/>
</dbReference>
<keyword evidence="2 5" id="KW-0812">Transmembrane</keyword>
<evidence type="ECO:0000313" key="6">
    <source>
        <dbReference type="Proteomes" id="UP000046393"/>
    </source>
</evidence>
<proteinExistence type="predicted"/>
<dbReference type="STRING" id="451379.A0A0N5ATX3"/>
<dbReference type="GO" id="GO:0022857">
    <property type="term" value="F:transmembrane transporter activity"/>
    <property type="evidence" value="ECO:0007669"/>
    <property type="project" value="InterPro"/>
</dbReference>
<organism evidence="6 7">
    <name type="scientific">Syphacia muris</name>
    <dbReference type="NCBI Taxonomy" id="451379"/>
    <lineage>
        <taxon>Eukaryota</taxon>
        <taxon>Metazoa</taxon>
        <taxon>Ecdysozoa</taxon>
        <taxon>Nematoda</taxon>
        <taxon>Chromadorea</taxon>
        <taxon>Rhabditida</taxon>
        <taxon>Spirurina</taxon>
        <taxon>Oxyuridomorpha</taxon>
        <taxon>Oxyuroidea</taxon>
        <taxon>Oxyuridae</taxon>
        <taxon>Syphacia</taxon>
    </lineage>
</organism>
<evidence type="ECO:0000256" key="4">
    <source>
        <dbReference type="ARBA" id="ARBA00023136"/>
    </source>
</evidence>